<dbReference type="GeneID" id="9589180"/>
<keyword evidence="2" id="KW-0813">Transport</keyword>
<dbReference type="HOGENOM" id="CLU_037666_0_0_1"/>
<keyword evidence="7" id="KW-0931">ER-Golgi transport</keyword>
<reference evidence="13 14" key="1">
    <citation type="journal article" date="2010" name="Nat. Biotechnol.">
        <title>Genome sequence of the model mushroom Schizophyllum commune.</title>
        <authorList>
            <person name="Ohm R.A."/>
            <person name="de Jong J.F."/>
            <person name="Lugones L.G."/>
            <person name="Aerts A."/>
            <person name="Kothe E."/>
            <person name="Stajich J.E."/>
            <person name="de Vries R.P."/>
            <person name="Record E."/>
            <person name="Levasseur A."/>
            <person name="Baker S.E."/>
            <person name="Bartholomew K.A."/>
            <person name="Coutinho P.M."/>
            <person name="Erdmann S."/>
            <person name="Fowler T.J."/>
            <person name="Gathman A.C."/>
            <person name="Lombard V."/>
            <person name="Henrissat B."/>
            <person name="Knabe N."/>
            <person name="Kuees U."/>
            <person name="Lilly W.W."/>
            <person name="Lindquist E."/>
            <person name="Lucas S."/>
            <person name="Magnuson J.K."/>
            <person name="Piumi F."/>
            <person name="Raudaskoski M."/>
            <person name="Salamov A."/>
            <person name="Schmutz J."/>
            <person name="Schwarze F.W.M.R."/>
            <person name="vanKuyk P.A."/>
            <person name="Horton J.S."/>
            <person name="Grigoriev I.V."/>
            <person name="Woesten H.A.B."/>
        </authorList>
    </citation>
    <scope>NUCLEOTIDE SEQUENCE [LARGE SCALE GENOMIC DNA]</scope>
    <source>
        <strain evidence="14">H4-8 / FGSC 9210</strain>
    </source>
</reference>
<dbReference type="OrthoDB" id="2013972at2759"/>
<evidence type="ECO:0000256" key="11">
    <source>
        <dbReference type="PROSITE-ProRule" id="PRU00221"/>
    </source>
</evidence>
<dbReference type="PROSITE" id="PS50082">
    <property type="entry name" value="WD_REPEATS_2"/>
    <property type="match status" value="1"/>
</dbReference>
<evidence type="ECO:0000256" key="12">
    <source>
        <dbReference type="SAM" id="MobiDB-lite"/>
    </source>
</evidence>
<keyword evidence="14" id="KW-1185">Reference proteome</keyword>
<dbReference type="SMART" id="SM00320">
    <property type="entry name" value="WD40"/>
    <property type="match status" value="3"/>
</dbReference>
<dbReference type="Gene3D" id="2.130.10.10">
    <property type="entry name" value="YVTN repeat-like/Quinoprotein amine dehydrogenase"/>
    <property type="match status" value="1"/>
</dbReference>
<evidence type="ECO:0000256" key="2">
    <source>
        <dbReference type="ARBA" id="ARBA00022448"/>
    </source>
</evidence>
<dbReference type="KEGG" id="scm:SCHCO_02501209"/>
<protein>
    <submittedName>
        <fullName evidence="13">Uncharacterized protein</fullName>
    </submittedName>
</protein>
<dbReference type="GO" id="GO:0015031">
    <property type="term" value="P:protein transport"/>
    <property type="evidence" value="ECO:0007669"/>
    <property type="project" value="UniProtKB-KW"/>
</dbReference>
<feature type="repeat" description="WD" evidence="11">
    <location>
        <begin position="344"/>
        <end position="374"/>
    </location>
</feature>
<dbReference type="AlphaFoldDB" id="D8PJY0"/>
<sequence>MRAKHTKHDLPAFPVYSSAFLSDTELVIGGGGGQAKTGIKNKLRLFETQNDSQLKQVDELELAPGEDAPMSMAAARKTSKVIAGVNSSEDRLKAGHNDNCRVLNVADKKITPLSSQGTLPTEDIEHLLEDYQRVTVVSPDESMVAVAGTHDVTLLSFPSLEPLAAPLHFGDEIYDASFSDNTLAIATTGKVHLHDLPTSSSSPATSPSSKKKSKGKGKAVAPLPVQRTIDVPTLLDGTATGSIRAAKFSPTDPSKLFIAVNTTPARGKGKRAVPRQSFLCVWTISNGEKGEKGAGTVERTKKLGDRALTCCDVSLDGRLIAFGFSDCSISLLDTKTLTPLVTILKAHEFPSTTLAFNPQATLLVSGSADNSVRLISVPAGGTRDGMGELSSCVAQEDEDADRPPLSMDDDHPDPHYASRHRAGVRDEAGLRVGGAGSRSLTAQEDFVRRRSSGSSSGL</sequence>
<evidence type="ECO:0000256" key="10">
    <source>
        <dbReference type="ARBA" id="ARBA00023136"/>
    </source>
</evidence>
<dbReference type="PROSITE" id="PS50294">
    <property type="entry name" value="WD_REPEATS_REGION"/>
    <property type="match status" value="1"/>
</dbReference>
<dbReference type="eggNOG" id="ENOG502S8QF">
    <property type="taxonomic scope" value="Eukaryota"/>
</dbReference>
<evidence type="ECO:0000256" key="7">
    <source>
        <dbReference type="ARBA" id="ARBA00022892"/>
    </source>
</evidence>
<dbReference type="STRING" id="578458.D8PJY0"/>
<dbReference type="VEuPathDB" id="FungiDB:SCHCODRAFT_02501209"/>
<gene>
    <name evidence="13" type="ORF">SCHCODRAFT_49920</name>
</gene>
<dbReference type="OMA" id="KAHEFPP"/>
<evidence type="ECO:0000256" key="4">
    <source>
        <dbReference type="ARBA" id="ARBA00022692"/>
    </source>
</evidence>
<evidence type="ECO:0000256" key="6">
    <source>
        <dbReference type="ARBA" id="ARBA00022824"/>
    </source>
</evidence>
<keyword evidence="4" id="KW-0812">Transmembrane</keyword>
<dbReference type="InterPro" id="IPR015943">
    <property type="entry name" value="WD40/YVTN_repeat-like_dom_sf"/>
</dbReference>
<dbReference type="InterPro" id="IPR045260">
    <property type="entry name" value="Sec12-like"/>
</dbReference>
<feature type="compositionally biased region" description="Low complexity" evidence="12">
    <location>
        <begin position="198"/>
        <end position="208"/>
    </location>
</feature>
<dbReference type="PANTHER" id="PTHR23284">
    <property type="entry name" value="PROLACTIN REGULATORY ELEMENT BINDING PROTEIN"/>
    <property type="match status" value="1"/>
</dbReference>
<dbReference type="GO" id="GO:0006888">
    <property type="term" value="P:endoplasmic reticulum to Golgi vesicle-mediated transport"/>
    <property type="evidence" value="ECO:0007669"/>
    <property type="project" value="TreeGrafter"/>
</dbReference>
<keyword evidence="3 11" id="KW-0853">WD repeat</keyword>
<evidence type="ECO:0000256" key="1">
    <source>
        <dbReference type="ARBA" id="ARBA00004648"/>
    </source>
</evidence>
<keyword evidence="5" id="KW-0677">Repeat</keyword>
<comment type="subcellular location">
    <subcellularLocation>
        <location evidence="1">Endoplasmic reticulum membrane</location>
        <topology evidence="1">Single-pass type II membrane protein</topology>
    </subcellularLocation>
</comment>
<dbReference type="Pfam" id="PF00400">
    <property type="entry name" value="WD40"/>
    <property type="match status" value="1"/>
</dbReference>
<evidence type="ECO:0000256" key="5">
    <source>
        <dbReference type="ARBA" id="ARBA00022737"/>
    </source>
</evidence>
<keyword evidence="6" id="KW-0256">Endoplasmic reticulum</keyword>
<proteinExistence type="predicted"/>
<dbReference type="SUPFAM" id="SSF50978">
    <property type="entry name" value="WD40 repeat-like"/>
    <property type="match status" value="1"/>
</dbReference>
<dbReference type="InterPro" id="IPR036322">
    <property type="entry name" value="WD40_repeat_dom_sf"/>
</dbReference>
<evidence type="ECO:0000256" key="3">
    <source>
        <dbReference type="ARBA" id="ARBA00022574"/>
    </source>
</evidence>
<dbReference type="InterPro" id="IPR001680">
    <property type="entry name" value="WD40_rpt"/>
</dbReference>
<dbReference type="Proteomes" id="UP000007431">
    <property type="component" value="Unassembled WGS sequence"/>
</dbReference>
<dbReference type="PANTHER" id="PTHR23284:SF0">
    <property type="entry name" value="PROLACTIN REGULATORY ELEMENT-BINDING PROTEIN"/>
    <property type="match status" value="1"/>
</dbReference>
<evidence type="ECO:0000313" key="14">
    <source>
        <dbReference type="Proteomes" id="UP000007431"/>
    </source>
</evidence>
<evidence type="ECO:0000256" key="9">
    <source>
        <dbReference type="ARBA" id="ARBA00022989"/>
    </source>
</evidence>
<dbReference type="GO" id="GO:0005789">
    <property type="term" value="C:endoplasmic reticulum membrane"/>
    <property type="evidence" value="ECO:0007669"/>
    <property type="project" value="UniProtKB-SubCell"/>
</dbReference>
<evidence type="ECO:0000313" key="13">
    <source>
        <dbReference type="EMBL" id="EFJ01896.1"/>
    </source>
</evidence>
<dbReference type="RefSeq" id="XP_003036798.1">
    <property type="nucleotide sequence ID" value="XM_003036752.1"/>
</dbReference>
<name>D8PJY0_SCHCM</name>
<dbReference type="FunCoup" id="D8PJY0">
    <property type="interactions" value="70"/>
</dbReference>
<evidence type="ECO:0000256" key="8">
    <source>
        <dbReference type="ARBA" id="ARBA00022927"/>
    </source>
</evidence>
<dbReference type="InParanoid" id="D8PJY0"/>
<dbReference type="GO" id="GO:0003400">
    <property type="term" value="P:regulation of COPII vesicle coating"/>
    <property type="evidence" value="ECO:0007669"/>
    <property type="project" value="TreeGrafter"/>
</dbReference>
<organism evidence="14">
    <name type="scientific">Schizophyllum commune (strain H4-8 / FGSC 9210)</name>
    <name type="common">Split gill fungus</name>
    <dbReference type="NCBI Taxonomy" id="578458"/>
    <lineage>
        <taxon>Eukaryota</taxon>
        <taxon>Fungi</taxon>
        <taxon>Dikarya</taxon>
        <taxon>Basidiomycota</taxon>
        <taxon>Agaricomycotina</taxon>
        <taxon>Agaricomycetes</taxon>
        <taxon>Agaricomycetidae</taxon>
        <taxon>Agaricales</taxon>
        <taxon>Schizophyllaceae</taxon>
        <taxon>Schizophyllum</taxon>
    </lineage>
</organism>
<dbReference type="GO" id="GO:0005085">
    <property type="term" value="F:guanyl-nucleotide exchange factor activity"/>
    <property type="evidence" value="ECO:0007669"/>
    <property type="project" value="InterPro"/>
</dbReference>
<feature type="region of interest" description="Disordered" evidence="12">
    <location>
        <begin position="393"/>
        <end position="458"/>
    </location>
</feature>
<accession>D8PJY0</accession>
<dbReference type="EMBL" id="GL377302">
    <property type="protein sequence ID" value="EFJ01896.1"/>
    <property type="molecule type" value="Genomic_DNA"/>
</dbReference>
<keyword evidence="9" id="KW-1133">Transmembrane helix</keyword>
<feature type="region of interest" description="Disordered" evidence="12">
    <location>
        <begin position="194"/>
        <end position="221"/>
    </location>
</feature>
<keyword evidence="8" id="KW-0653">Protein transport</keyword>
<keyword evidence="10" id="KW-0472">Membrane</keyword>